<dbReference type="PANTHER" id="PTHR32060">
    <property type="entry name" value="TAIL-SPECIFIC PROTEASE"/>
    <property type="match status" value="1"/>
</dbReference>
<evidence type="ECO:0000256" key="6">
    <source>
        <dbReference type="SAM" id="Phobius"/>
    </source>
</evidence>
<dbReference type="InterPro" id="IPR001478">
    <property type="entry name" value="PDZ"/>
</dbReference>
<dbReference type="PROSITE" id="PS50106">
    <property type="entry name" value="PDZ"/>
    <property type="match status" value="1"/>
</dbReference>
<dbReference type="InterPro" id="IPR055210">
    <property type="entry name" value="CtpA/B_N"/>
</dbReference>
<dbReference type="SMART" id="SM00245">
    <property type="entry name" value="TSPc"/>
    <property type="match status" value="1"/>
</dbReference>
<dbReference type="InterPro" id="IPR041489">
    <property type="entry name" value="PDZ_6"/>
</dbReference>
<dbReference type="CDD" id="cd06782">
    <property type="entry name" value="cpPDZ_CPP-like"/>
    <property type="match status" value="1"/>
</dbReference>
<dbReference type="Pfam" id="PF17820">
    <property type="entry name" value="PDZ_6"/>
    <property type="match status" value="1"/>
</dbReference>
<evidence type="ECO:0000256" key="2">
    <source>
        <dbReference type="ARBA" id="ARBA00022670"/>
    </source>
</evidence>
<dbReference type="GO" id="GO:0008236">
    <property type="term" value="F:serine-type peptidase activity"/>
    <property type="evidence" value="ECO:0007669"/>
    <property type="project" value="UniProtKB-KW"/>
</dbReference>
<dbReference type="PANTHER" id="PTHR32060:SF30">
    <property type="entry name" value="CARBOXY-TERMINAL PROCESSING PROTEASE CTPA"/>
    <property type="match status" value="1"/>
</dbReference>
<dbReference type="FunFam" id="2.30.42.10:FF:000063">
    <property type="entry name" value="Peptidase, S41 family"/>
    <property type="match status" value="1"/>
</dbReference>
<name>A0A1F5GUY5_9BACT</name>
<organism evidence="8 9">
    <name type="scientific">Candidatus Curtissbacteria bacterium RIFCSPLOWO2_01_FULL_37_9</name>
    <dbReference type="NCBI Taxonomy" id="1797724"/>
    <lineage>
        <taxon>Bacteria</taxon>
        <taxon>Candidatus Curtissiibacteriota</taxon>
    </lineage>
</organism>
<keyword evidence="4 5" id="KW-0720">Serine protease</keyword>
<proteinExistence type="inferred from homology"/>
<feature type="domain" description="PDZ" evidence="7">
    <location>
        <begin position="118"/>
        <end position="183"/>
    </location>
</feature>
<dbReference type="Gene3D" id="3.30.750.44">
    <property type="match status" value="1"/>
</dbReference>
<dbReference type="Gene3D" id="2.30.42.10">
    <property type="match status" value="1"/>
</dbReference>
<reference evidence="8 9" key="1">
    <citation type="journal article" date="2016" name="Nat. Commun.">
        <title>Thousands of microbial genomes shed light on interconnected biogeochemical processes in an aquifer system.</title>
        <authorList>
            <person name="Anantharaman K."/>
            <person name="Brown C.T."/>
            <person name="Hug L.A."/>
            <person name="Sharon I."/>
            <person name="Castelle C.J."/>
            <person name="Probst A.J."/>
            <person name="Thomas B.C."/>
            <person name="Singh A."/>
            <person name="Wilkins M.J."/>
            <person name="Karaoz U."/>
            <person name="Brodie E.L."/>
            <person name="Williams K.H."/>
            <person name="Hubbard S.S."/>
            <person name="Banfield J.F."/>
        </authorList>
    </citation>
    <scope>NUCLEOTIDE SEQUENCE [LARGE SCALE GENOMIC DNA]</scope>
</reference>
<evidence type="ECO:0000256" key="3">
    <source>
        <dbReference type="ARBA" id="ARBA00022801"/>
    </source>
</evidence>
<accession>A0A1F5GUY5</accession>
<dbReference type="STRING" id="1797724.A3A48_02710"/>
<dbReference type="Pfam" id="PF03572">
    <property type="entry name" value="Peptidase_S41"/>
    <property type="match status" value="1"/>
</dbReference>
<evidence type="ECO:0000259" key="7">
    <source>
        <dbReference type="PROSITE" id="PS50106"/>
    </source>
</evidence>
<dbReference type="InterPro" id="IPR005151">
    <property type="entry name" value="Tail-specific_protease"/>
</dbReference>
<dbReference type="InterPro" id="IPR029045">
    <property type="entry name" value="ClpP/crotonase-like_dom_sf"/>
</dbReference>
<keyword evidence="6" id="KW-0812">Transmembrane</keyword>
<dbReference type="SUPFAM" id="SSF52096">
    <property type="entry name" value="ClpP/crotonase"/>
    <property type="match status" value="1"/>
</dbReference>
<dbReference type="Pfam" id="PF22694">
    <property type="entry name" value="CtpB_N-like"/>
    <property type="match status" value="1"/>
</dbReference>
<evidence type="ECO:0000256" key="5">
    <source>
        <dbReference type="RuleBase" id="RU004404"/>
    </source>
</evidence>
<dbReference type="InterPro" id="IPR004447">
    <property type="entry name" value="Peptidase_S41A"/>
</dbReference>
<dbReference type="GO" id="GO:0007165">
    <property type="term" value="P:signal transduction"/>
    <property type="evidence" value="ECO:0007669"/>
    <property type="project" value="TreeGrafter"/>
</dbReference>
<comment type="similarity">
    <text evidence="1 5">Belongs to the peptidase S41A family.</text>
</comment>
<dbReference type="Proteomes" id="UP000178336">
    <property type="component" value="Unassembled WGS sequence"/>
</dbReference>
<evidence type="ECO:0000313" key="8">
    <source>
        <dbReference type="EMBL" id="OGD95671.1"/>
    </source>
</evidence>
<dbReference type="GO" id="GO:0006508">
    <property type="term" value="P:proteolysis"/>
    <property type="evidence" value="ECO:0007669"/>
    <property type="project" value="UniProtKB-KW"/>
</dbReference>
<evidence type="ECO:0000256" key="4">
    <source>
        <dbReference type="ARBA" id="ARBA00022825"/>
    </source>
</evidence>
<dbReference type="GO" id="GO:0030288">
    <property type="term" value="C:outer membrane-bounded periplasmic space"/>
    <property type="evidence" value="ECO:0007669"/>
    <property type="project" value="TreeGrafter"/>
</dbReference>
<dbReference type="Gene3D" id="3.90.226.10">
    <property type="entry name" value="2-enoyl-CoA Hydratase, Chain A, domain 1"/>
    <property type="match status" value="1"/>
</dbReference>
<keyword evidence="6" id="KW-1133">Transmembrane helix</keyword>
<keyword evidence="3 5" id="KW-0378">Hydrolase</keyword>
<keyword evidence="6" id="KW-0472">Membrane</keyword>
<dbReference type="CDD" id="cd07560">
    <property type="entry name" value="Peptidase_S41_CPP"/>
    <property type="match status" value="1"/>
</dbReference>
<dbReference type="SMART" id="SM00228">
    <property type="entry name" value="PDZ"/>
    <property type="match status" value="1"/>
</dbReference>
<comment type="caution">
    <text evidence="8">The sequence shown here is derived from an EMBL/GenBank/DDBJ whole genome shotgun (WGS) entry which is preliminary data.</text>
</comment>
<dbReference type="GO" id="GO:0004175">
    <property type="term" value="F:endopeptidase activity"/>
    <property type="evidence" value="ECO:0007669"/>
    <property type="project" value="TreeGrafter"/>
</dbReference>
<sequence length="412" mass="45152">MSENRIIKVHPLFNFFIQFIFVAIVFFAFGFIVGQKRIEFNKSGFIPQITVTNKLPPKEQNVDFSLFWKAFETLPEKYVDKSAIEDKKLLYGAISGLVRSLGDPYTAFLDPKQNDAIKSELAGSYEGVGIQIGFNKDKRLVVIAPLKGTPAESVGIKPKDLILKIDSRDTFDLTLPEAVDLIRGPAGSKVKLSLGRENNENSFDVEIERAKITVKSVELEFKETEKGRVAVVTVTRFGENTDSQWDEAIAGIDQNNIKGIIVDMRNNPGGLLSSSVHIASEFIQGTVVKEQFSNGSVQSIETDHQGKFLKGPLVVLVNEGAASASEIFAGAIQDSKRGKIIGVRTFGKGTVQEPVELTGGSALHITVAKWLTPKGTSIQEEGINPDLIVELTSDDQTNGTDPQLERALEQIK</sequence>
<keyword evidence="2 5" id="KW-0645">Protease</keyword>
<dbReference type="InterPro" id="IPR036034">
    <property type="entry name" value="PDZ_sf"/>
</dbReference>
<feature type="transmembrane region" description="Helical" evidence="6">
    <location>
        <begin position="12"/>
        <end position="33"/>
    </location>
</feature>
<protein>
    <recommendedName>
        <fullName evidence="7">PDZ domain-containing protein</fullName>
    </recommendedName>
</protein>
<dbReference type="SUPFAM" id="SSF50156">
    <property type="entry name" value="PDZ domain-like"/>
    <property type="match status" value="1"/>
</dbReference>
<gene>
    <name evidence="8" type="ORF">A3A48_02710</name>
</gene>
<dbReference type="NCBIfam" id="TIGR00225">
    <property type="entry name" value="prc"/>
    <property type="match status" value="1"/>
</dbReference>
<dbReference type="EMBL" id="MFBN01000013">
    <property type="protein sequence ID" value="OGD95671.1"/>
    <property type="molecule type" value="Genomic_DNA"/>
</dbReference>
<evidence type="ECO:0000256" key="1">
    <source>
        <dbReference type="ARBA" id="ARBA00009179"/>
    </source>
</evidence>
<evidence type="ECO:0000313" key="9">
    <source>
        <dbReference type="Proteomes" id="UP000178336"/>
    </source>
</evidence>
<dbReference type="AlphaFoldDB" id="A0A1F5GUY5"/>